<accession>A0A5N6MRG6</accession>
<organism evidence="2 3">
    <name type="scientific">Arthrobacter yangruifuii</name>
    <dbReference type="NCBI Taxonomy" id="2606616"/>
    <lineage>
        <taxon>Bacteria</taxon>
        <taxon>Bacillati</taxon>
        <taxon>Actinomycetota</taxon>
        <taxon>Actinomycetes</taxon>
        <taxon>Micrococcales</taxon>
        <taxon>Micrococcaceae</taxon>
        <taxon>Arthrobacter</taxon>
    </lineage>
</organism>
<dbReference type="SUPFAM" id="SSF46785">
    <property type="entry name" value="Winged helix' DNA-binding domain"/>
    <property type="match status" value="1"/>
</dbReference>
<evidence type="ECO:0000313" key="2">
    <source>
        <dbReference type="EMBL" id="KAD4007164.1"/>
    </source>
</evidence>
<dbReference type="InterPro" id="IPR027395">
    <property type="entry name" value="WH_DNA-bd_dom"/>
</dbReference>
<keyword evidence="3" id="KW-1185">Reference proteome</keyword>
<feature type="domain" description="HTH arsR-type" evidence="1">
    <location>
        <begin position="4"/>
        <end position="94"/>
    </location>
</feature>
<dbReference type="Pfam" id="PF13601">
    <property type="entry name" value="HTH_34"/>
    <property type="match status" value="1"/>
</dbReference>
<reference evidence="2 3" key="1">
    <citation type="submission" date="2019-08" db="EMBL/GenBank/DDBJ databases">
        <title>Arthrobacter sp. nov., isolated from plateau pika and Tibetan wild ass.</title>
        <authorList>
            <person name="Ge Y."/>
        </authorList>
    </citation>
    <scope>NUCLEOTIDE SEQUENCE [LARGE SCALE GENOMIC DNA]</scope>
    <source>
        <strain evidence="2 3">785</strain>
    </source>
</reference>
<name>A0A5N6MRG6_9MICC</name>
<dbReference type="EMBL" id="VTFX01000002">
    <property type="protein sequence ID" value="KAD4007164.1"/>
    <property type="molecule type" value="Genomic_DNA"/>
</dbReference>
<protein>
    <submittedName>
        <fullName evidence="2">Helix-turn-helix domain-containing protein</fullName>
    </submittedName>
</protein>
<dbReference type="RefSeq" id="WP_152271826.1">
    <property type="nucleotide sequence ID" value="NZ_VTFX01000002.1"/>
</dbReference>
<dbReference type="InterPro" id="IPR036390">
    <property type="entry name" value="WH_DNA-bd_sf"/>
</dbReference>
<proteinExistence type="predicted"/>
<dbReference type="InterPro" id="IPR011991">
    <property type="entry name" value="ArsR-like_HTH"/>
</dbReference>
<dbReference type="Gene3D" id="1.10.10.10">
    <property type="entry name" value="Winged helix-like DNA-binding domain superfamily/Winged helix DNA-binding domain"/>
    <property type="match status" value="1"/>
</dbReference>
<dbReference type="GO" id="GO:0003700">
    <property type="term" value="F:DNA-binding transcription factor activity"/>
    <property type="evidence" value="ECO:0007669"/>
    <property type="project" value="InterPro"/>
</dbReference>
<dbReference type="CDD" id="cd00090">
    <property type="entry name" value="HTH_ARSR"/>
    <property type="match status" value="1"/>
</dbReference>
<evidence type="ECO:0000259" key="1">
    <source>
        <dbReference type="SMART" id="SM00418"/>
    </source>
</evidence>
<dbReference type="Proteomes" id="UP000326852">
    <property type="component" value="Unassembled WGS sequence"/>
</dbReference>
<sequence length="100" mass="10896">MGEGFSEVIHVPTRLRICSILAEVGEAEFGVLRDALDLSDSVLSKHVKVLEQAGFVTVRKGSVNGRTRTWVALNKIGQKAFKAHIEELRKLAAAGDLLEP</sequence>
<dbReference type="PANTHER" id="PTHR37318:SF1">
    <property type="entry name" value="BSL7504 PROTEIN"/>
    <property type="match status" value="1"/>
</dbReference>
<dbReference type="AlphaFoldDB" id="A0A5N6MRG6"/>
<dbReference type="InterPro" id="IPR001845">
    <property type="entry name" value="HTH_ArsR_DNA-bd_dom"/>
</dbReference>
<dbReference type="SMART" id="SM00418">
    <property type="entry name" value="HTH_ARSR"/>
    <property type="match status" value="1"/>
</dbReference>
<gene>
    <name evidence="2" type="ORF">GD627_06260</name>
</gene>
<dbReference type="PANTHER" id="PTHR37318">
    <property type="entry name" value="BSL7504 PROTEIN"/>
    <property type="match status" value="1"/>
</dbReference>
<comment type="caution">
    <text evidence="2">The sequence shown here is derived from an EMBL/GenBank/DDBJ whole genome shotgun (WGS) entry which is preliminary data.</text>
</comment>
<evidence type="ECO:0000313" key="3">
    <source>
        <dbReference type="Proteomes" id="UP000326852"/>
    </source>
</evidence>
<dbReference type="InterPro" id="IPR036388">
    <property type="entry name" value="WH-like_DNA-bd_sf"/>
</dbReference>